<dbReference type="AlphaFoldDB" id="A0A0C3AJS8"/>
<evidence type="ECO:0000256" key="2">
    <source>
        <dbReference type="SAM" id="SignalP"/>
    </source>
</evidence>
<name>A0A0C3AJS8_SERVB</name>
<evidence type="ECO:0000313" key="3">
    <source>
        <dbReference type="EMBL" id="KIM19576.1"/>
    </source>
</evidence>
<sequence length="121" mass="14176">MAKLLKIWRLACMLFLFCFLFSACAVQGHQYWWDSFNCPTECVIKDLHGNIGGEPGRWMIANLILLPIAYAAAIIPIFQSSLQLWIGFRKQLVRNMRKDSVPFRILRMLYFLLFSHAFEMI</sequence>
<keyword evidence="2" id="KW-0732">Signal</keyword>
<feature type="chain" id="PRO_5002161156" evidence="2">
    <location>
        <begin position="29"/>
        <end position="121"/>
    </location>
</feature>
<keyword evidence="1" id="KW-0472">Membrane</keyword>
<accession>A0A0C3AJS8</accession>
<protein>
    <submittedName>
        <fullName evidence="3">Uncharacterized protein</fullName>
    </submittedName>
</protein>
<keyword evidence="1" id="KW-1133">Transmembrane helix</keyword>
<proteinExistence type="predicted"/>
<evidence type="ECO:0000313" key="4">
    <source>
        <dbReference type="Proteomes" id="UP000054097"/>
    </source>
</evidence>
<feature type="signal peptide" evidence="2">
    <location>
        <begin position="1"/>
        <end position="28"/>
    </location>
</feature>
<reference evidence="3 4" key="1">
    <citation type="submission" date="2014-04" db="EMBL/GenBank/DDBJ databases">
        <authorList>
            <consortium name="DOE Joint Genome Institute"/>
            <person name="Kuo A."/>
            <person name="Zuccaro A."/>
            <person name="Kohler A."/>
            <person name="Nagy L.G."/>
            <person name="Floudas D."/>
            <person name="Copeland A."/>
            <person name="Barry K.W."/>
            <person name="Cichocki N."/>
            <person name="Veneault-Fourrey C."/>
            <person name="LaButti K."/>
            <person name="Lindquist E.A."/>
            <person name="Lipzen A."/>
            <person name="Lundell T."/>
            <person name="Morin E."/>
            <person name="Murat C."/>
            <person name="Sun H."/>
            <person name="Tunlid A."/>
            <person name="Henrissat B."/>
            <person name="Grigoriev I.V."/>
            <person name="Hibbett D.S."/>
            <person name="Martin F."/>
            <person name="Nordberg H.P."/>
            <person name="Cantor M.N."/>
            <person name="Hua S.X."/>
        </authorList>
    </citation>
    <scope>NUCLEOTIDE SEQUENCE [LARGE SCALE GENOMIC DNA]</scope>
    <source>
        <strain evidence="3 4">MAFF 305830</strain>
    </source>
</reference>
<dbReference type="Proteomes" id="UP000054097">
    <property type="component" value="Unassembled WGS sequence"/>
</dbReference>
<dbReference type="PROSITE" id="PS51257">
    <property type="entry name" value="PROKAR_LIPOPROTEIN"/>
    <property type="match status" value="1"/>
</dbReference>
<organism evidence="3 4">
    <name type="scientific">Serendipita vermifera MAFF 305830</name>
    <dbReference type="NCBI Taxonomy" id="933852"/>
    <lineage>
        <taxon>Eukaryota</taxon>
        <taxon>Fungi</taxon>
        <taxon>Dikarya</taxon>
        <taxon>Basidiomycota</taxon>
        <taxon>Agaricomycotina</taxon>
        <taxon>Agaricomycetes</taxon>
        <taxon>Sebacinales</taxon>
        <taxon>Serendipitaceae</taxon>
        <taxon>Serendipita</taxon>
    </lineage>
</organism>
<feature type="transmembrane region" description="Helical" evidence="1">
    <location>
        <begin position="58"/>
        <end position="80"/>
    </location>
</feature>
<evidence type="ECO:0000256" key="1">
    <source>
        <dbReference type="SAM" id="Phobius"/>
    </source>
</evidence>
<gene>
    <name evidence="3" type="ORF">M408DRAFT_334345</name>
</gene>
<keyword evidence="1" id="KW-0812">Transmembrane</keyword>
<dbReference type="HOGENOM" id="CLU_2039496_0_0_1"/>
<reference evidence="4" key="2">
    <citation type="submission" date="2015-01" db="EMBL/GenBank/DDBJ databases">
        <title>Evolutionary Origins and Diversification of the Mycorrhizal Mutualists.</title>
        <authorList>
            <consortium name="DOE Joint Genome Institute"/>
            <consortium name="Mycorrhizal Genomics Consortium"/>
            <person name="Kohler A."/>
            <person name="Kuo A."/>
            <person name="Nagy L.G."/>
            <person name="Floudas D."/>
            <person name="Copeland A."/>
            <person name="Barry K.W."/>
            <person name="Cichocki N."/>
            <person name="Veneault-Fourrey C."/>
            <person name="LaButti K."/>
            <person name="Lindquist E.A."/>
            <person name="Lipzen A."/>
            <person name="Lundell T."/>
            <person name="Morin E."/>
            <person name="Murat C."/>
            <person name="Riley R."/>
            <person name="Ohm R."/>
            <person name="Sun H."/>
            <person name="Tunlid A."/>
            <person name="Henrissat B."/>
            <person name="Grigoriev I.V."/>
            <person name="Hibbett D.S."/>
            <person name="Martin F."/>
        </authorList>
    </citation>
    <scope>NUCLEOTIDE SEQUENCE [LARGE SCALE GENOMIC DNA]</scope>
    <source>
        <strain evidence="4">MAFF 305830</strain>
    </source>
</reference>
<dbReference type="OrthoDB" id="2975026at2759"/>
<dbReference type="EMBL" id="KN824618">
    <property type="protein sequence ID" value="KIM19576.1"/>
    <property type="molecule type" value="Genomic_DNA"/>
</dbReference>
<keyword evidence="4" id="KW-1185">Reference proteome</keyword>